<accession>A0ABR4FSS1</accession>
<keyword evidence="11" id="KW-1185">Reference proteome</keyword>
<keyword evidence="4" id="KW-0547">Nucleotide-binding</keyword>
<name>A0ABR4FSS1_9EURO</name>
<evidence type="ECO:0000256" key="3">
    <source>
        <dbReference type="ARBA" id="ARBA00022679"/>
    </source>
</evidence>
<dbReference type="Gene3D" id="3.30.200.20">
    <property type="entry name" value="Phosphorylase Kinase, domain 1"/>
    <property type="match status" value="1"/>
</dbReference>
<evidence type="ECO:0000256" key="5">
    <source>
        <dbReference type="ARBA" id="ARBA00022777"/>
    </source>
</evidence>
<evidence type="ECO:0000313" key="10">
    <source>
        <dbReference type="EMBL" id="KAL2786309.1"/>
    </source>
</evidence>
<dbReference type="EC" id="2.7.11.1" evidence="1"/>
<evidence type="ECO:0000259" key="9">
    <source>
        <dbReference type="PROSITE" id="PS50011"/>
    </source>
</evidence>
<dbReference type="PANTHER" id="PTHR47634">
    <property type="entry name" value="PROTEIN KINASE DOMAIN-CONTAINING PROTEIN-RELATED"/>
    <property type="match status" value="1"/>
</dbReference>
<keyword evidence="3" id="KW-0808">Transferase</keyword>
<evidence type="ECO:0000313" key="11">
    <source>
        <dbReference type="Proteomes" id="UP001610563"/>
    </source>
</evidence>
<evidence type="ECO:0000256" key="8">
    <source>
        <dbReference type="ARBA" id="ARBA00048679"/>
    </source>
</evidence>
<dbReference type="Proteomes" id="UP001610563">
    <property type="component" value="Unassembled WGS sequence"/>
</dbReference>
<evidence type="ECO:0000256" key="2">
    <source>
        <dbReference type="ARBA" id="ARBA00022527"/>
    </source>
</evidence>
<organism evidence="10 11">
    <name type="scientific">Aspergillus keveii</name>
    <dbReference type="NCBI Taxonomy" id="714993"/>
    <lineage>
        <taxon>Eukaryota</taxon>
        <taxon>Fungi</taxon>
        <taxon>Dikarya</taxon>
        <taxon>Ascomycota</taxon>
        <taxon>Pezizomycotina</taxon>
        <taxon>Eurotiomycetes</taxon>
        <taxon>Eurotiomycetidae</taxon>
        <taxon>Eurotiales</taxon>
        <taxon>Aspergillaceae</taxon>
        <taxon>Aspergillus</taxon>
        <taxon>Aspergillus subgen. Nidulantes</taxon>
    </lineage>
</organism>
<dbReference type="InterPro" id="IPR011009">
    <property type="entry name" value="Kinase-like_dom_sf"/>
</dbReference>
<dbReference type="Gene3D" id="1.10.510.10">
    <property type="entry name" value="Transferase(Phosphotransferase) domain 1"/>
    <property type="match status" value="1"/>
</dbReference>
<dbReference type="Pfam" id="PF00069">
    <property type="entry name" value="Pkinase"/>
    <property type="match status" value="1"/>
</dbReference>
<dbReference type="PROSITE" id="PS50011">
    <property type="entry name" value="PROTEIN_KINASE_DOM"/>
    <property type="match status" value="1"/>
</dbReference>
<comment type="catalytic activity">
    <reaction evidence="8">
        <text>L-seryl-[protein] + ATP = O-phospho-L-seryl-[protein] + ADP + H(+)</text>
        <dbReference type="Rhea" id="RHEA:17989"/>
        <dbReference type="Rhea" id="RHEA-COMP:9863"/>
        <dbReference type="Rhea" id="RHEA-COMP:11604"/>
        <dbReference type="ChEBI" id="CHEBI:15378"/>
        <dbReference type="ChEBI" id="CHEBI:29999"/>
        <dbReference type="ChEBI" id="CHEBI:30616"/>
        <dbReference type="ChEBI" id="CHEBI:83421"/>
        <dbReference type="ChEBI" id="CHEBI:456216"/>
        <dbReference type="EC" id="2.7.11.1"/>
    </reaction>
</comment>
<dbReference type="InterPro" id="IPR000719">
    <property type="entry name" value="Prot_kinase_dom"/>
</dbReference>
<evidence type="ECO:0000256" key="1">
    <source>
        <dbReference type="ARBA" id="ARBA00012513"/>
    </source>
</evidence>
<dbReference type="SMART" id="SM00220">
    <property type="entry name" value="S_TKc"/>
    <property type="match status" value="1"/>
</dbReference>
<proteinExistence type="predicted"/>
<reference evidence="10 11" key="1">
    <citation type="submission" date="2024-07" db="EMBL/GenBank/DDBJ databases">
        <title>Section-level genome sequencing and comparative genomics of Aspergillus sections Usti and Cavernicolus.</title>
        <authorList>
            <consortium name="Lawrence Berkeley National Laboratory"/>
            <person name="Nybo J.L."/>
            <person name="Vesth T.C."/>
            <person name="Theobald S."/>
            <person name="Frisvad J.C."/>
            <person name="Larsen T.O."/>
            <person name="Kjaerboelling I."/>
            <person name="Rothschild-Mancinelli K."/>
            <person name="Lyhne E.K."/>
            <person name="Kogle M.E."/>
            <person name="Barry K."/>
            <person name="Clum A."/>
            <person name="Na H."/>
            <person name="Ledsgaard L."/>
            <person name="Lin J."/>
            <person name="Lipzen A."/>
            <person name="Kuo A."/>
            <person name="Riley R."/>
            <person name="Mondo S."/>
            <person name="Labutti K."/>
            <person name="Haridas S."/>
            <person name="Pangalinan J."/>
            <person name="Salamov A.A."/>
            <person name="Simmons B.A."/>
            <person name="Magnuson J.K."/>
            <person name="Chen J."/>
            <person name="Drula E."/>
            <person name="Henrissat B."/>
            <person name="Wiebenga A."/>
            <person name="Lubbers R.J."/>
            <person name="Gomes A.C."/>
            <person name="Makela M.R."/>
            <person name="Stajich J."/>
            <person name="Grigoriev I.V."/>
            <person name="Mortensen U.H."/>
            <person name="De Vries R.P."/>
            <person name="Baker S.E."/>
            <person name="Andersen M.R."/>
        </authorList>
    </citation>
    <scope>NUCLEOTIDE SEQUENCE [LARGE SCALE GENOMIC DNA]</scope>
    <source>
        <strain evidence="10 11">CBS 209.92</strain>
    </source>
</reference>
<keyword evidence="5" id="KW-0418">Kinase</keyword>
<evidence type="ECO:0000256" key="6">
    <source>
        <dbReference type="ARBA" id="ARBA00022840"/>
    </source>
</evidence>
<comment type="caution">
    <text evidence="10">The sequence shown here is derived from an EMBL/GenBank/DDBJ whole genome shotgun (WGS) entry which is preliminary data.</text>
</comment>
<dbReference type="InterPro" id="IPR051334">
    <property type="entry name" value="SRPK"/>
</dbReference>
<evidence type="ECO:0000256" key="4">
    <source>
        <dbReference type="ARBA" id="ARBA00022741"/>
    </source>
</evidence>
<protein>
    <recommendedName>
        <fullName evidence="1">non-specific serine/threonine protein kinase</fullName>
        <ecNumber evidence="1">2.7.11.1</ecNumber>
    </recommendedName>
</protein>
<dbReference type="SUPFAM" id="SSF56112">
    <property type="entry name" value="Protein kinase-like (PK-like)"/>
    <property type="match status" value="1"/>
</dbReference>
<comment type="catalytic activity">
    <reaction evidence="7">
        <text>L-threonyl-[protein] + ATP = O-phospho-L-threonyl-[protein] + ADP + H(+)</text>
        <dbReference type="Rhea" id="RHEA:46608"/>
        <dbReference type="Rhea" id="RHEA-COMP:11060"/>
        <dbReference type="Rhea" id="RHEA-COMP:11605"/>
        <dbReference type="ChEBI" id="CHEBI:15378"/>
        <dbReference type="ChEBI" id="CHEBI:30013"/>
        <dbReference type="ChEBI" id="CHEBI:30616"/>
        <dbReference type="ChEBI" id="CHEBI:61977"/>
        <dbReference type="ChEBI" id="CHEBI:456216"/>
        <dbReference type="EC" id="2.7.11.1"/>
    </reaction>
</comment>
<sequence>MRRFKRIYDAVEPVEEYCHGGYQPVHLDDVFNQRYKVVGKRAFGQFSTVWLAQDQLLILKAEASKHNNELATYLRLSASHIGHPGRRHVLDLLDYFQHNGPNERTCALTHTASYVRAMSKQLSQGLDFLHTLGIIHCDLQPANIMISTVNDESNKLPLDTPEFSPVEWLDETAVDDSAPKYLVPTQELLVKIGDLGGTSQQCNHKLVTPTALRAPELIHQQTWDSSIDIWALGCLINEEHLGLINHLLGDDDSVNKTFMQDLTDRLPAHFGSANIESFASFLRFMLQQDPQKRLSALGLLSHAFLGGRTWS</sequence>
<gene>
    <name evidence="10" type="ORF">BJX66DRAFT_328674</name>
</gene>
<dbReference type="PANTHER" id="PTHR47634:SF9">
    <property type="entry name" value="PROTEIN KINASE DOMAIN-CONTAINING PROTEIN-RELATED"/>
    <property type="match status" value="1"/>
</dbReference>
<keyword evidence="6" id="KW-0067">ATP-binding</keyword>
<feature type="domain" description="Protein kinase" evidence="9">
    <location>
        <begin position="1"/>
        <end position="305"/>
    </location>
</feature>
<evidence type="ECO:0000256" key="7">
    <source>
        <dbReference type="ARBA" id="ARBA00047899"/>
    </source>
</evidence>
<keyword evidence="2" id="KW-0723">Serine/threonine-protein kinase</keyword>
<dbReference type="EMBL" id="JBFTWV010000121">
    <property type="protein sequence ID" value="KAL2786309.1"/>
    <property type="molecule type" value="Genomic_DNA"/>
</dbReference>